<dbReference type="VEuPathDB" id="TriTrypDB:TcCLB.508681.31"/>
<name>A0A2V2UY12_TRYCR</name>
<dbReference type="VEuPathDB" id="TriTrypDB:C4B63_66g15"/>
<accession>A0A2V2UY12</accession>
<dbReference type="VEuPathDB" id="TriTrypDB:TcBrA4_0099150"/>
<sequence>MGSAIFTETFSTAACVYVPSRRTVEAREHTSTVFDHLVTHIVDVPFFPASSTEERAHECSLCLATAAYPRTKHVMHKPRRRPTSHSSQTHGAPAWSHWPRVLFVSDSSSQKLAAPLYQVTGNSRARTPPSLVGKRLHWTASAPEFRTQYGWLLRPLQLAIPSTCCWCGTDAAQQACQEFCTETPPPPAGPYPATIRRPADCPVCGKHCSCCTCVVTHMVNTHGIARSQALREFDFPGESEMTEIPPELPPSA</sequence>
<evidence type="ECO:0008006" key="4">
    <source>
        <dbReference type="Google" id="ProtNLM"/>
    </source>
</evidence>
<organism evidence="2 3">
    <name type="scientific">Trypanosoma cruzi</name>
    <dbReference type="NCBI Taxonomy" id="5693"/>
    <lineage>
        <taxon>Eukaryota</taxon>
        <taxon>Discoba</taxon>
        <taxon>Euglenozoa</taxon>
        <taxon>Kinetoplastea</taxon>
        <taxon>Metakinetoplastina</taxon>
        <taxon>Trypanosomatida</taxon>
        <taxon>Trypanosomatidae</taxon>
        <taxon>Trypanosoma</taxon>
        <taxon>Schizotrypanum</taxon>
    </lineage>
</organism>
<feature type="compositionally biased region" description="Basic residues" evidence="1">
    <location>
        <begin position="73"/>
        <end position="83"/>
    </location>
</feature>
<evidence type="ECO:0000313" key="3">
    <source>
        <dbReference type="Proteomes" id="UP000246121"/>
    </source>
</evidence>
<dbReference type="VEuPathDB" id="TriTrypDB:C3747_36g321"/>
<feature type="region of interest" description="Disordered" evidence="1">
    <location>
        <begin position="73"/>
        <end position="92"/>
    </location>
</feature>
<dbReference type="VEuPathDB" id="TriTrypDB:TcG_08998"/>
<dbReference type="VEuPathDB" id="TriTrypDB:TcYC6_0036780"/>
<dbReference type="VEuPathDB" id="TriTrypDB:ECC02_010956"/>
<proteinExistence type="predicted"/>
<dbReference type="VEuPathDB" id="TriTrypDB:Tc_MARK_3986"/>
<dbReference type="AlphaFoldDB" id="A0A2V2UY12"/>
<dbReference type="VEuPathDB" id="TriTrypDB:TcCLB.510499.20"/>
<comment type="caution">
    <text evidence="2">The sequence shown here is derived from an EMBL/GenBank/DDBJ whole genome shotgun (WGS) entry which is preliminary data.</text>
</comment>
<evidence type="ECO:0000313" key="2">
    <source>
        <dbReference type="EMBL" id="PWU88871.1"/>
    </source>
</evidence>
<dbReference type="EMBL" id="PRFA01000066">
    <property type="protein sequence ID" value="PWU88871.1"/>
    <property type="molecule type" value="Genomic_DNA"/>
</dbReference>
<reference evidence="2 3" key="1">
    <citation type="journal article" date="2018" name="Microb. Genom.">
        <title>Expanding an expanded genome: long-read sequencing of Trypanosoma cruzi.</title>
        <authorList>
            <person name="Berna L."/>
            <person name="Rodriguez M."/>
            <person name="Chiribao M.L."/>
            <person name="Parodi-Talice A."/>
            <person name="Pita S."/>
            <person name="Rijo G."/>
            <person name="Alvarez-Valin F."/>
            <person name="Robello C."/>
        </authorList>
    </citation>
    <scope>NUCLEOTIDE SEQUENCE [LARGE SCALE GENOMIC DNA]</scope>
    <source>
        <strain evidence="2 3">Dm28c</strain>
    </source>
</reference>
<dbReference type="VEuPathDB" id="TriTrypDB:TcCLB.511487.51"/>
<dbReference type="Proteomes" id="UP000246121">
    <property type="component" value="Unassembled WGS sequence"/>
</dbReference>
<dbReference type="VEuPathDB" id="TriTrypDB:TCDM_11539"/>
<protein>
    <recommendedName>
        <fullName evidence="4">C2H2-type domain-containing protein</fullName>
    </recommendedName>
</protein>
<dbReference type="VEuPathDB" id="TriTrypDB:TCSYLVIO_008726"/>
<dbReference type="VEuPathDB" id="TriTrypDB:TcCL_Unassigned05192"/>
<gene>
    <name evidence="2" type="ORF">C4B63_66g15</name>
</gene>
<evidence type="ECO:0000256" key="1">
    <source>
        <dbReference type="SAM" id="MobiDB-lite"/>
    </source>
</evidence>